<evidence type="ECO:0000313" key="6">
    <source>
        <dbReference type="EMBL" id="SBV99227.1"/>
    </source>
</evidence>
<evidence type="ECO:0000256" key="4">
    <source>
        <dbReference type="ARBA" id="ARBA00025212"/>
    </source>
</evidence>
<accession>A0A212JIK5</accession>
<name>A0A212JIK5_9FIRM</name>
<dbReference type="GO" id="GO:0003950">
    <property type="term" value="F:NAD+ poly-ADP-ribosyltransferase activity"/>
    <property type="evidence" value="ECO:0007669"/>
    <property type="project" value="InterPro"/>
</dbReference>
<dbReference type="GO" id="GO:0000215">
    <property type="term" value="F:tRNA 2'-phosphotransferase activity"/>
    <property type="evidence" value="ECO:0007669"/>
    <property type="project" value="TreeGrafter"/>
</dbReference>
<evidence type="ECO:0000256" key="2">
    <source>
        <dbReference type="ARBA" id="ARBA00022679"/>
    </source>
</evidence>
<evidence type="ECO:0000313" key="7">
    <source>
        <dbReference type="EMBL" id="SBV99381.1"/>
    </source>
</evidence>
<dbReference type="InterPro" id="IPR002745">
    <property type="entry name" value="Ptrans_KptA/Tpt1"/>
</dbReference>
<dbReference type="Pfam" id="PF01885">
    <property type="entry name" value="PTS_2-RNA"/>
    <property type="match status" value="1"/>
</dbReference>
<comment type="function">
    <text evidence="4 5">Removes the 2'-phosphate from RNA via an intermediate in which the phosphate is ADP-ribosylated by NAD followed by a presumed transesterification to release the RNA and generate ADP-ribose 1''-2''-cyclic phosphate (APPR&gt;P). May function as an ADP-ribosylase.</text>
</comment>
<keyword evidence="3 5" id="KW-0520">NAD</keyword>
<comment type="similarity">
    <text evidence="1 5">Belongs to the KptA/TPT1 family.</text>
</comment>
<dbReference type="GO" id="GO:0006388">
    <property type="term" value="P:tRNA splicing, via endonucleolytic cleavage and ligation"/>
    <property type="evidence" value="ECO:0007669"/>
    <property type="project" value="UniProtKB-UniRule"/>
</dbReference>
<dbReference type="PANTHER" id="PTHR12684">
    <property type="entry name" value="PUTATIVE PHOSPHOTRANSFERASE"/>
    <property type="match status" value="1"/>
</dbReference>
<sequence length="188" mass="21649">MNGRRSKVIPEYAELSKEISYALRHAPEEYGLTLDEQGWALVEDLINALRKRERYSALILQDIVDMIRDSEKKRHEIAGDRIRALYGHSTEEKIKKTAVEPPEVLYHGTAHRFLQEIFKQGLISKGRQYVHVSQDKETAIAVGERRDTNPVILRIDAIAAWKDGIKFYHGNETIWLADNIPPIYISLV</sequence>
<dbReference type="InterPro" id="IPR042081">
    <property type="entry name" value="RNA_2'-PTrans_C"/>
</dbReference>
<evidence type="ECO:0000256" key="5">
    <source>
        <dbReference type="HAMAP-Rule" id="MF_00299"/>
    </source>
</evidence>
<dbReference type="AlphaFoldDB" id="A0A212JIK5"/>
<dbReference type="EMBL" id="FLUN01000001">
    <property type="protein sequence ID" value="SBV99381.1"/>
    <property type="molecule type" value="Genomic_DNA"/>
</dbReference>
<dbReference type="InterPro" id="IPR022928">
    <property type="entry name" value="RNA_2'-PTrans_KptA"/>
</dbReference>
<proteinExistence type="inferred from homology"/>
<reference evidence="6" key="1">
    <citation type="submission" date="2016-04" db="EMBL/GenBank/DDBJ databases">
        <authorList>
            <person name="Evans L.H."/>
            <person name="Alamgir A."/>
            <person name="Owens N."/>
            <person name="Weber N.D."/>
            <person name="Virtaneva K."/>
            <person name="Barbian K."/>
            <person name="Babar A."/>
            <person name="Rosenke K."/>
        </authorList>
    </citation>
    <scope>NUCLEOTIDE SEQUENCE</scope>
    <source>
        <strain evidence="6">86</strain>
    </source>
</reference>
<protein>
    <recommendedName>
        <fullName evidence="5">Probable RNA 2'-phosphotransferase</fullName>
        <ecNumber evidence="5">2.7.1.-</ecNumber>
    </recommendedName>
</protein>
<evidence type="ECO:0000256" key="3">
    <source>
        <dbReference type="ARBA" id="ARBA00023027"/>
    </source>
</evidence>
<keyword evidence="2 5" id="KW-0808">Transferase</keyword>
<dbReference type="EMBL" id="FLUN01000001">
    <property type="protein sequence ID" value="SBV99227.1"/>
    <property type="molecule type" value="Genomic_DNA"/>
</dbReference>
<dbReference type="EC" id="2.7.1.-" evidence="5"/>
<dbReference type="HAMAP" id="MF_00299">
    <property type="entry name" value="KptA"/>
    <property type="match status" value="1"/>
</dbReference>
<evidence type="ECO:0000256" key="1">
    <source>
        <dbReference type="ARBA" id="ARBA00009836"/>
    </source>
</evidence>
<dbReference type="Gene3D" id="3.20.170.30">
    <property type="match status" value="1"/>
</dbReference>
<dbReference type="Gene3D" id="1.10.10.970">
    <property type="entry name" value="RNA 2'-phosphotransferase, Tpt1/KptA family, N-terminal domain"/>
    <property type="match status" value="1"/>
</dbReference>
<dbReference type="InterPro" id="IPR042080">
    <property type="entry name" value="RNA_2'-PTrans_N"/>
</dbReference>
<gene>
    <name evidence="5 6" type="primary">kptA</name>
    <name evidence="6" type="ORF">KL86CLO1_11159</name>
    <name evidence="7" type="ORF">KL86CLO1_11187</name>
</gene>
<dbReference type="PANTHER" id="PTHR12684:SF2">
    <property type="entry name" value="TRNA 2'-PHOSPHOTRANSFERASE 1"/>
    <property type="match status" value="1"/>
</dbReference>
<dbReference type="SUPFAM" id="SSF56399">
    <property type="entry name" value="ADP-ribosylation"/>
    <property type="match status" value="1"/>
</dbReference>
<organism evidence="6">
    <name type="scientific">uncultured Eubacteriales bacterium</name>
    <dbReference type="NCBI Taxonomy" id="172733"/>
    <lineage>
        <taxon>Bacteria</taxon>
        <taxon>Bacillati</taxon>
        <taxon>Bacillota</taxon>
        <taxon>Clostridia</taxon>
        <taxon>Eubacteriales</taxon>
        <taxon>environmental samples</taxon>
    </lineage>
</organism>